<organism evidence="3">
    <name type="scientific">marine metagenome</name>
    <dbReference type="NCBI Taxonomy" id="408172"/>
    <lineage>
        <taxon>unclassified sequences</taxon>
        <taxon>metagenomes</taxon>
        <taxon>ecological metagenomes</taxon>
    </lineage>
</organism>
<feature type="non-terminal residue" evidence="3">
    <location>
        <position position="130"/>
    </location>
</feature>
<name>A0A381S7P1_9ZZZZ</name>
<dbReference type="EMBL" id="UINC01002766">
    <property type="protein sequence ID" value="SVA00096.1"/>
    <property type="molecule type" value="Genomic_DNA"/>
</dbReference>
<dbReference type="PANTHER" id="PTHR22935">
    <property type="entry name" value="PENICILLIN-BINDING PROTEIN"/>
    <property type="match status" value="1"/>
</dbReference>
<sequence length="130" mass="14403">MNDKIQHPRVQSTLHLIDAWLESEQCYAQLPGLSAGLVVDQELIWSGGYGHANPAEKIPTTADTLYSICSISKLFTSIAVMQLRDAKALQLADPVQQFLPWFEITRPNDESTPITIESLLTHSSGLPRES</sequence>
<accession>A0A381S7P1</accession>
<dbReference type="InterPro" id="IPR051478">
    <property type="entry name" value="Beta-lactamase-like_AB/R"/>
</dbReference>
<comment type="similarity">
    <text evidence="1">Belongs to the beta-lactamase family.</text>
</comment>
<dbReference type="SUPFAM" id="SSF56601">
    <property type="entry name" value="beta-lactamase/transpeptidase-like"/>
    <property type="match status" value="1"/>
</dbReference>
<dbReference type="AlphaFoldDB" id="A0A381S7P1"/>
<protein>
    <recommendedName>
        <fullName evidence="2">Beta-lactamase-related domain-containing protein</fullName>
    </recommendedName>
</protein>
<evidence type="ECO:0000313" key="3">
    <source>
        <dbReference type="EMBL" id="SVA00096.1"/>
    </source>
</evidence>
<dbReference type="InterPro" id="IPR001466">
    <property type="entry name" value="Beta-lactam-related"/>
</dbReference>
<dbReference type="Gene3D" id="3.40.710.10">
    <property type="entry name" value="DD-peptidase/beta-lactamase superfamily"/>
    <property type="match status" value="1"/>
</dbReference>
<gene>
    <name evidence="3" type="ORF">METZ01_LOCUS52950</name>
</gene>
<evidence type="ECO:0000256" key="1">
    <source>
        <dbReference type="ARBA" id="ARBA00038473"/>
    </source>
</evidence>
<proteinExistence type="inferred from homology"/>
<feature type="domain" description="Beta-lactamase-related" evidence="2">
    <location>
        <begin position="28"/>
        <end position="129"/>
    </location>
</feature>
<dbReference type="Pfam" id="PF00144">
    <property type="entry name" value="Beta-lactamase"/>
    <property type="match status" value="1"/>
</dbReference>
<dbReference type="PANTHER" id="PTHR22935:SF95">
    <property type="entry name" value="BETA-LACTAMASE-LIKE 1-RELATED"/>
    <property type="match status" value="1"/>
</dbReference>
<evidence type="ECO:0000259" key="2">
    <source>
        <dbReference type="Pfam" id="PF00144"/>
    </source>
</evidence>
<dbReference type="InterPro" id="IPR012338">
    <property type="entry name" value="Beta-lactam/transpept-like"/>
</dbReference>
<reference evidence="3" key="1">
    <citation type="submission" date="2018-05" db="EMBL/GenBank/DDBJ databases">
        <authorList>
            <person name="Lanie J.A."/>
            <person name="Ng W.-L."/>
            <person name="Kazmierczak K.M."/>
            <person name="Andrzejewski T.M."/>
            <person name="Davidsen T.M."/>
            <person name="Wayne K.J."/>
            <person name="Tettelin H."/>
            <person name="Glass J.I."/>
            <person name="Rusch D."/>
            <person name="Podicherti R."/>
            <person name="Tsui H.-C.T."/>
            <person name="Winkler M.E."/>
        </authorList>
    </citation>
    <scope>NUCLEOTIDE SEQUENCE</scope>
</reference>